<evidence type="ECO:0000313" key="2">
    <source>
        <dbReference type="Proteomes" id="UP000824248"/>
    </source>
</evidence>
<proteinExistence type="predicted"/>
<name>A0A9D1WKU0_9GAMM</name>
<evidence type="ECO:0000313" key="1">
    <source>
        <dbReference type="EMBL" id="HIX60769.1"/>
    </source>
</evidence>
<protein>
    <submittedName>
        <fullName evidence="1">Uncharacterized protein</fullName>
    </submittedName>
</protein>
<dbReference type="Proteomes" id="UP000824248">
    <property type="component" value="Unassembled WGS sequence"/>
</dbReference>
<comment type="caution">
    <text evidence="1">The sequence shown here is derived from an EMBL/GenBank/DDBJ whole genome shotgun (WGS) entry which is preliminary data.</text>
</comment>
<dbReference type="AlphaFoldDB" id="A0A9D1WKU0"/>
<reference evidence="1" key="1">
    <citation type="journal article" date="2021" name="PeerJ">
        <title>Extensive microbial diversity within the chicken gut microbiome revealed by metagenomics and culture.</title>
        <authorList>
            <person name="Gilroy R."/>
            <person name="Ravi A."/>
            <person name="Getino M."/>
            <person name="Pursley I."/>
            <person name="Horton D.L."/>
            <person name="Alikhan N.F."/>
            <person name="Baker D."/>
            <person name="Gharbi K."/>
            <person name="Hall N."/>
            <person name="Watson M."/>
            <person name="Adriaenssens E.M."/>
            <person name="Foster-Nyarko E."/>
            <person name="Jarju S."/>
            <person name="Secka A."/>
            <person name="Antonio M."/>
            <person name="Oren A."/>
            <person name="Chaudhuri R.R."/>
            <person name="La Ragione R."/>
            <person name="Hildebrand F."/>
            <person name="Pallen M.J."/>
        </authorList>
    </citation>
    <scope>NUCLEOTIDE SEQUENCE</scope>
    <source>
        <strain evidence="1">1193</strain>
    </source>
</reference>
<organism evidence="1 2">
    <name type="scientific">Candidatus Halomonas stercoripullorum</name>
    <dbReference type="NCBI Taxonomy" id="2838617"/>
    <lineage>
        <taxon>Bacteria</taxon>
        <taxon>Pseudomonadati</taxon>
        <taxon>Pseudomonadota</taxon>
        <taxon>Gammaproteobacteria</taxon>
        <taxon>Oceanospirillales</taxon>
        <taxon>Halomonadaceae</taxon>
        <taxon>Halomonas</taxon>
    </lineage>
</organism>
<sequence length="72" mass="8052">MPHLLWFSRDTESRLERLAQSTGKSKKELIEGCLAMGMGELESRLLLEESVNTPPRVETPIDQLLRESGLGA</sequence>
<reference evidence="1" key="2">
    <citation type="submission" date="2021-04" db="EMBL/GenBank/DDBJ databases">
        <authorList>
            <person name="Gilroy R."/>
        </authorList>
    </citation>
    <scope>NUCLEOTIDE SEQUENCE</scope>
    <source>
        <strain evidence="1">1193</strain>
    </source>
</reference>
<dbReference type="EMBL" id="DXFC01000024">
    <property type="protein sequence ID" value="HIX60769.1"/>
    <property type="molecule type" value="Genomic_DNA"/>
</dbReference>
<accession>A0A9D1WKU0</accession>
<gene>
    <name evidence="1" type="ORF">H9854_00790</name>
</gene>